<keyword evidence="6 7" id="KW-0472">Membrane</keyword>
<keyword evidence="2" id="KW-0813">Transport</keyword>
<dbReference type="EMBL" id="CP015163">
    <property type="protein sequence ID" value="AXB44044.1"/>
    <property type="molecule type" value="Genomic_DNA"/>
</dbReference>
<feature type="domain" description="Major facilitator superfamily (MFS) profile" evidence="8">
    <location>
        <begin position="1"/>
        <end position="185"/>
    </location>
</feature>
<sequence length="396" mass="40985">MNRARAALLVALAIDNFGTGLFLPLTLVYLSRVVGLPLAIAGTVVPLGTVAGLLVPPLAGRLTDRVGARLVVITAQLVQAAGVLAYLLAGSVVTVAVAAVLVAAGQQLFYCALYALVADVAGDVPKDRPFAVVGMVRAASFGAGGLVAAVLLTGFGTTGFRVALAANAVTYLLAALVLLLGLRTRTTRFLPPPRCLAAGPLRDRPYLKLILISGLFGLSLDVFLIGVPVFVLEQLHGPSWLPGAIIALLTLCTSVGGTLALRLTHRLSRIDAMRFGSMLYALWWLGCLGALLVPRAAQPGYLLAVTLIIATANLVFGPRANALAEAAAPRAARGRYLAAFQYAFTTAQVVAPAVVALFSVAVWLPWVVVAVCAVLAVFGLSGLSARLPAHAVRPPP</sequence>
<dbReference type="PANTHER" id="PTHR23517:SF2">
    <property type="entry name" value="MULTIDRUG RESISTANCE PROTEIN MDTH"/>
    <property type="match status" value="1"/>
</dbReference>
<protein>
    <submittedName>
        <fullName evidence="9">MFS transporter</fullName>
    </submittedName>
</protein>
<dbReference type="PANTHER" id="PTHR23517">
    <property type="entry name" value="RESISTANCE PROTEIN MDTM, PUTATIVE-RELATED-RELATED"/>
    <property type="match status" value="1"/>
</dbReference>
<dbReference type="PROSITE" id="PS50850">
    <property type="entry name" value="MFS"/>
    <property type="match status" value="2"/>
</dbReference>
<dbReference type="InterPro" id="IPR011701">
    <property type="entry name" value="MFS"/>
</dbReference>
<dbReference type="GO" id="GO:0005886">
    <property type="term" value="C:plasma membrane"/>
    <property type="evidence" value="ECO:0007669"/>
    <property type="project" value="UniProtKB-SubCell"/>
</dbReference>
<accession>A0A344L7M0</accession>
<dbReference type="RefSeq" id="WP_113693283.1">
    <property type="nucleotide sequence ID" value="NZ_CP015163.1"/>
</dbReference>
<dbReference type="OrthoDB" id="4109786at2"/>
<evidence type="ECO:0000313" key="10">
    <source>
        <dbReference type="Proteomes" id="UP000250434"/>
    </source>
</evidence>
<dbReference type="PRINTS" id="PR01988">
    <property type="entry name" value="EXPORTERBACE"/>
</dbReference>
<feature type="transmembrane region" description="Helical" evidence="7">
    <location>
        <begin position="336"/>
        <end position="357"/>
    </location>
</feature>
<feature type="transmembrane region" description="Helical" evidence="7">
    <location>
        <begin position="275"/>
        <end position="293"/>
    </location>
</feature>
<dbReference type="InterPro" id="IPR022324">
    <property type="entry name" value="Bacilysin_exporter_BacE_put"/>
</dbReference>
<keyword evidence="3" id="KW-1003">Cell membrane</keyword>
<feature type="transmembrane region" description="Helical" evidence="7">
    <location>
        <begin position="67"/>
        <end position="89"/>
    </location>
</feature>
<dbReference type="Gene3D" id="1.20.1250.20">
    <property type="entry name" value="MFS general substrate transporter like domains"/>
    <property type="match status" value="1"/>
</dbReference>
<feature type="transmembrane region" description="Helical" evidence="7">
    <location>
        <begin position="299"/>
        <end position="316"/>
    </location>
</feature>
<evidence type="ECO:0000313" key="9">
    <source>
        <dbReference type="EMBL" id="AXB44044.1"/>
    </source>
</evidence>
<evidence type="ECO:0000256" key="4">
    <source>
        <dbReference type="ARBA" id="ARBA00022692"/>
    </source>
</evidence>
<dbReference type="SUPFAM" id="SSF103473">
    <property type="entry name" value="MFS general substrate transporter"/>
    <property type="match status" value="1"/>
</dbReference>
<feature type="transmembrane region" description="Helical" evidence="7">
    <location>
        <begin position="95"/>
        <end position="118"/>
    </location>
</feature>
<evidence type="ECO:0000256" key="6">
    <source>
        <dbReference type="ARBA" id="ARBA00023136"/>
    </source>
</evidence>
<evidence type="ECO:0000259" key="8">
    <source>
        <dbReference type="PROSITE" id="PS50850"/>
    </source>
</evidence>
<feature type="transmembrane region" description="Helical" evidence="7">
    <location>
        <begin position="209"/>
        <end position="231"/>
    </location>
</feature>
<dbReference type="InterPro" id="IPR036259">
    <property type="entry name" value="MFS_trans_sf"/>
</dbReference>
<gene>
    <name evidence="9" type="ORF">A4R43_17175</name>
</gene>
<keyword evidence="4 7" id="KW-0812">Transmembrane</keyword>
<feature type="transmembrane region" description="Helical" evidence="7">
    <location>
        <begin position="7"/>
        <end position="30"/>
    </location>
</feature>
<comment type="subcellular location">
    <subcellularLocation>
        <location evidence="1">Cell membrane</location>
        <topology evidence="1">Multi-pass membrane protein</topology>
    </subcellularLocation>
</comment>
<feature type="transmembrane region" description="Helical" evidence="7">
    <location>
        <begin position="36"/>
        <end position="55"/>
    </location>
</feature>
<feature type="transmembrane region" description="Helical" evidence="7">
    <location>
        <begin position="243"/>
        <end position="263"/>
    </location>
</feature>
<dbReference type="Pfam" id="PF07690">
    <property type="entry name" value="MFS_1"/>
    <property type="match status" value="1"/>
</dbReference>
<reference evidence="9 10" key="1">
    <citation type="submission" date="2016-04" db="EMBL/GenBank/DDBJ databases">
        <title>Complete genome sequence and analysis of deep-sea sediment isolate, Amycolatopsis sp. WP1.</title>
        <authorList>
            <person name="Wang H."/>
            <person name="Chen S."/>
            <person name="Wu Q."/>
        </authorList>
    </citation>
    <scope>NUCLEOTIDE SEQUENCE [LARGE SCALE GENOMIC DNA]</scope>
    <source>
        <strain evidence="9 10">WP1</strain>
    </source>
</reference>
<keyword evidence="10" id="KW-1185">Reference proteome</keyword>
<dbReference type="Proteomes" id="UP000250434">
    <property type="component" value="Chromosome"/>
</dbReference>
<evidence type="ECO:0000256" key="5">
    <source>
        <dbReference type="ARBA" id="ARBA00022989"/>
    </source>
</evidence>
<organism evidence="9 10">
    <name type="scientific">Amycolatopsis albispora</name>
    <dbReference type="NCBI Taxonomy" id="1804986"/>
    <lineage>
        <taxon>Bacteria</taxon>
        <taxon>Bacillati</taxon>
        <taxon>Actinomycetota</taxon>
        <taxon>Actinomycetes</taxon>
        <taxon>Pseudonocardiales</taxon>
        <taxon>Pseudonocardiaceae</taxon>
        <taxon>Amycolatopsis</taxon>
    </lineage>
</organism>
<dbReference type="InterPro" id="IPR050171">
    <property type="entry name" value="MFS_Transporters"/>
</dbReference>
<dbReference type="AlphaFoldDB" id="A0A344L7M0"/>
<evidence type="ECO:0000256" key="3">
    <source>
        <dbReference type="ARBA" id="ARBA00022475"/>
    </source>
</evidence>
<dbReference type="KEGG" id="aab:A4R43_17175"/>
<feature type="domain" description="Major facilitator superfamily (MFS) profile" evidence="8">
    <location>
        <begin position="207"/>
        <end position="396"/>
    </location>
</feature>
<name>A0A344L7M0_9PSEU</name>
<evidence type="ECO:0000256" key="7">
    <source>
        <dbReference type="SAM" id="Phobius"/>
    </source>
</evidence>
<keyword evidence="5 7" id="KW-1133">Transmembrane helix</keyword>
<proteinExistence type="predicted"/>
<dbReference type="GO" id="GO:0022857">
    <property type="term" value="F:transmembrane transporter activity"/>
    <property type="evidence" value="ECO:0007669"/>
    <property type="project" value="InterPro"/>
</dbReference>
<feature type="transmembrane region" description="Helical" evidence="7">
    <location>
        <begin position="162"/>
        <end position="182"/>
    </location>
</feature>
<feature type="transmembrane region" description="Helical" evidence="7">
    <location>
        <begin position="363"/>
        <end position="383"/>
    </location>
</feature>
<evidence type="ECO:0000256" key="2">
    <source>
        <dbReference type="ARBA" id="ARBA00022448"/>
    </source>
</evidence>
<feature type="transmembrane region" description="Helical" evidence="7">
    <location>
        <begin position="130"/>
        <end position="156"/>
    </location>
</feature>
<dbReference type="InterPro" id="IPR020846">
    <property type="entry name" value="MFS_dom"/>
</dbReference>
<evidence type="ECO:0000256" key="1">
    <source>
        <dbReference type="ARBA" id="ARBA00004651"/>
    </source>
</evidence>